<dbReference type="NCBIfam" id="TIGR01568">
    <property type="entry name" value="A_thal_3678"/>
    <property type="match status" value="1"/>
</dbReference>
<dbReference type="EMBL" id="PNBA02000022">
    <property type="protein sequence ID" value="KAG6385056.1"/>
    <property type="molecule type" value="Genomic_DNA"/>
</dbReference>
<name>A0A8X8VZ49_SALSN</name>
<dbReference type="Pfam" id="PF04844">
    <property type="entry name" value="Ovate"/>
    <property type="match status" value="1"/>
</dbReference>
<dbReference type="PANTHER" id="PTHR35132:SF1">
    <property type="entry name" value="SERINE_ARGININE REPETITIVE MATRIX-LIKE PROTEIN"/>
    <property type="match status" value="1"/>
</dbReference>
<evidence type="ECO:0000313" key="8">
    <source>
        <dbReference type="EMBL" id="KAG6385056.1"/>
    </source>
</evidence>
<keyword evidence="3" id="KW-0805">Transcription regulation</keyword>
<dbReference type="PANTHER" id="PTHR35132">
    <property type="entry name" value="SERINE/ARGININE REPETITIVE MATRIX-LIKE PROTEIN"/>
    <property type="match status" value="1"/>
</dbReference>
<accession>A0A8X8VZ49</accession>
<comment type="caution">
    <text evidence="8">The sequence shown here is derived from an EMBL/GenBank/DDBJ whole genome shotgun (WGS) entry which is preliminary data.</text>
</comment>
<evidence type="ECO:0000256" key="6">
    <source>
        <dbReference type="SAM" id="MobiDB-lite"/>
    </source>
</evidence>
<evidence type="ECO:0000256" key="5">
    <source>
        <dbReference type="ARBA" id="ARBA00023242"/>
    </source>
</evidence>
<dbReference type="AlphaFoldDB" id="A0A8X8VZ49"/>
<keyword evidence="5" id="KW-0539">Nucleus</keyword>
<evidence type="ECO:0000256" key="2">
    <source>
        <dbReference type="ARBA" id="ARBA00022491"/>
    </source>
</evidence>
<dbReference type="GO" id="GO:0045892">
    <property type="term" value="P:negative regulation of DNA-templated transcription"/>
    <property type="evidence" value="ECO:0007669"/>
    <property type="project" value="UniProtKB-ARBA"/>
</dbReference>
<protein>
    <recommendedName>
        <fullName evidence="7">OVATE domain-containing protein</fullName>
    </recommendedName>
</protein>
<evidence type="ECO:0000256" key="4">
    <source>
        <dbReference type="ARBA" id="ARBA00023163"/>
    </source>
</evidence>
<organism evidence="8">
    <name type="scientific">Salvia splendens</name>
    <name type="common">Scarlet sage</name>
    <dbReference type="NCBI Taxonomy" id="180675"/>
    <lineage>
        <taxon>Eukaryota</taxon>
        <taxon>Viridiplantae</taxon>
        <taxon>Streptophyta</taxon>
        <taxon>Embryophyta</taxon>
        <taxon>Tracheophyta</taxon>
        <taxon>Spermatophyta</taxon>
        <taxon>Magnoliopsida</taxon>
        <taxon>eudicotyledons</taxon>
        <taxon>Gunneridae</taxon>
        <taxon>Pentapetalae</taxon>
        <taxon>asterids</taxon>
        <taxon>lamiids</taxon>
        <taxon>Lamiales</taxon>
        <taxon>Lamiaceae</taxon>
        <taxon>Nepetoideae</taxon>
        <taxon>Mentheae</taxon>
        <taxon>Salviinae</taxon>
        <taxon>Salvia</taxon>
        <taxon>Salvia subgen. Calosphace</taxon>
        <taxon>core Calosphace</taxon>
    </lineage>
</organism>
<dbReference type="Proteomes" id="UP000298416">
    <property type="component" value="Unassembled WGS sequence"/>
</dbReference>
<dbReference type="PROSITE" id="PS51754">
    <property type="entry name" value="OVATE"/>
    <property type="match status" value="1"/>
</dbReference>
<keyword evidence="2" id="KW-0678">Repressor</keyword>
<evidence type="ECO:0000256" key="1">
    <source>
        <dbReference type="ARBA" id="ARBA00004123"/>
    </source>
</evidence>
<comment type="subcellular location">
    <subcellularLocation>
        <location evidence="1">Nucleus</location>
    </subcellularLocation>
</comment>
<reference evidence="8" key="2">
    <citation type="submission" date="2020-08" db="EMBL/GenBank/DDBJ databases">
        <title>Plant Genome Project.</title>
        <authorList>
            <person name="Zhang R.-G."/>
        </authorList>
    </citation>
    <scope>NUCLEOTIDE SEQUENCE</scope>
    <source>
        <strain evidence="8">Huo1</strain>
        <tissue evidence="8">Leaf</tissue>
    </source>
</reference>
<evidence type="ECO:0000313" key="9">
    <source>
        <dbReference type="Proteomes" id="UP000298416"/>
    </source>
</evidence>
<proteinExistence type="predicted"/>
<dbReference type="GO" id="GO:0005634">
    <property type="term" value="C:nucleus"/>
    <property type="evidence" value="ECO:0007669"/>
    <property type="project" value="UniProtKB-SubCell"/>
</dbReference>
<evidence type="ECO:0000256" key="3">
    <source>
        <dbReference type="ARBA" id="ARBA00023015"/>
    </source>
</evidence>
<evidence type="ECO:0000259" key="7">
    <source>
        <dbReference type="PROSITE" id="PS51754"/>
    </source>
</evidence>
<dbReference type="InterPro" id="IPR006458">
    <property type="entry name" value="Ovate_C"/>
</dbReference>
<feature type="region of interest" description="Disordered" evidence="6">
    <location>
        <begin position="26"/>
        <end position="47"/>
    </location>
</feature>
<gene>
    <name evidence="8" type="ORF">SASPL_153880</name>
</gene>
<keyword evidence="9" id="KW-1185">Reference proteome</keyword>
<keyword evidence="4" id="KW-0804">Transcription</keyword>
<sequence>MLRNPSLPQPNLPSADELFSGGFLLPLHLPAEPQPPPKPTAATQPESKRWRHLFKKSGGAVNNVVSAAELNINIWPFSRSRSAGSRPYAAARKASSAPCSRSNSAGESKSRRWAHSPNRAGVHLRRSSPVWQLRGGREKVAKRDGNYGLTKVGGSKARVLNLNVPTCIGYRNRLSCGYGEGRAAAGSGGGCGGSQRSKNSIKQQRRSRGLCCSCRISVSSSEEAESSSGSGRYESISSIAHAMVQERLDQMIMEGRNEAERVRRRQRAAATKFGVMVAEEMSTWDPREDFRESMEQMIVGGGIRRPKDLRRLLNYYLGMNGDEFHGIILEVFYDVCTRLFLYIAN</sequence>
<feature type="domain" description="OVATE" evidence="7">
    <location>
        <begin position="279"/>
        <end position="338"/>
    </location>
</feature>
<feature type="compositionally biased region" description="Polar residues" evidence="6">
    <location>
        <begin position="97"/>
        <end position="107"/>
    </location>
</feature>
<feature type="region of interest" description="Disordered" evidence="6">
    <location>
        <begin position="88"/>
        <end position="123"/>
    </location>
</feature>
<reference evidence="8" key="1">
    <citation type="submission" date="2018-01" db="EMBL/GenBank/DDBJ databases">
        <authorList>
            <person name="Mao J.F."/>
        </authorList>
    </citation>
    <scope>NUCLEOTIDE SEQUENCE</scope>
    <source>
        <strain evidence="8">Huo1</strain>
        <tissue evidence="8">Leaf</tissue>
    </source>
</reference>